<proteinExistence type="inferred from homology"/>
<dbReference type="PANTHER" id="PTHR30290:SF38">
    <property type="entry name" value="D,D-DIPEPTIDE-BINDING PERIPLASMIC PROTEIN DDPA-RELATED"/>
    <property type="match status" value="1"/>
</dbReference>
<dbReference type="Gene3D" id="3.40.190.10">
    <property type="entry name" value="Periplasmic binding protein-like II"/>
    <property type="match status" value="1"/>
</dbReference>
<dbReference type="GO" id="GO:0043190">
    <property type="term" value="C:ATP-binding cassette (ABC) transporter complex"/>
    <property type="evidence" value="ECO:0007669"/>
    <property type="project" value="InterPro"/>
</dbReference>
<evidence type="ECO:0000256" key="2">
    <source>
        <dbReference type="ARBA" id="ARBA00022729"/>
    </source>
</evidence>
<sequence length="523" mass="57924">MSAMRFLAGKKLLATALALAFAASTLGSAEAAMSRKPQDNLFYATSTEPLGLDPALVDDNDSGNVACNIYESLLRFKETTTEVEPCLAERWDISEDGLVYTFYLRQGVKFTDGTPFNAEAVKFNFDRQSPENMIPKMSYAPLVLGDIEKTEVVDEYTVRITLKKPSTPFLNNMAMCFAAPIASPTALKKYNNNLMEHPVGTGPYKLVAWDRGQQLILTTNEDYWGPKPKIQNVIIRIMKETSARVVAINNGEVDIINGIDSNVIDQLKAGGTSIFEAEGNNVNYMVYNCRDGYITADREVRKALAQAINVPELAQSLYKEYAAPAYSFFPTFMMGYDPNVKAVSYDPEAAKKTLAEKGIKELTILTYSNARYYNTVGGQVLAEAVQAYFDKVGVKAKIDVYDWTTFKSKLLTDKWDISFIGWVGDNGDPDNFINILASDDPIANQGLWLNPEFIKLIQDATHVPNGPERAALYQKAEAVLAEDVGVLPISHAKTLLAYRPNISGPFTHPIGLNFFHNVVKKVD</sequence>
<feature type="chain" id="PRO_5038690862" evidence="3">
    <location>
        <begin position="32"/>
        <end position="523"/>
    </location>
</feature>
<dbReference type="InterPro" id="IPR000914">
    <property type="entry name" value="SBP_5_dom"/>
</dbReference>
<name>A0A9D1WDC8_9GAMM</name>
<dbReference type="CDD" id="cd08493">
    <property type="entry name" value="PBP2_DppA_like"/>
    <property type="match status" value="1"/>
</dbReference>
<organism evidence="5 6">
    <name type="scientific">Candidatus Anaerobiospirillum pullistercoris</name>
    <dbReference type="NCBI Taxonomy" id="2838452"/>
    <lineage>
        <taxon>Bacteria</taxon>
        <taxon>Pseudomonadati</taxon>
        <taxon>Pseudomonadota</taxon>
        <taxon>Gammaproteobacteria</taxon>
        <taxon>Aeromonadales</taxon>
        <taxon>Succinivibrionaceae</taxon>
        <taxon>Anaerobiospirillum</taxon>
    </lineage>
</organism>
<dbReference type="Gene3D" id="3.90.76.10">
    <property type="entry name" value="Dipeptide-binding Protein, Domain 1"/>
    <property type="match status" value="1"/>
</dbReference>
<gene>
    <name evidence="5" type="ORF">H9850_05140</name>
</gene>
<dbReference type="GO" id="GO:0030288">
    <property type="term" value="C:outer membrane-bounded periplasmic space"/>
    <property type="evidence" value="ECO:0007669"/>
    <property type="project" value="UniProtKB-ARBA"/>
</dbReference>
<keyword evidence="2 3" id="KW-0732">Signal</keyword>
<dbReference type="GO" id="GO:1904680">
    <property type="term" value="F:peptide transmembrane transporter activity"/>
    <property type="evidence" value="ECO:0007669"/>
    <property type="project" value="TreeGrafter"/>
</dbReference>
<comment type="caution">
    <text evidence="5">The sequence shown here is derived from an EMBL/GenBank/DDBJ whole genome shotgun (WGS) entry which is preliminary data.</text>
</comment>
<evidence type="ECO:0000256" key="3">
    <source>
        <dbReference type="SAM" id="SignalP"/>
    </source>
</evidence>
<dbReference type="InterPro" id="IPR039424">
    <property type="entry name" value="SBP_5"/>
</dbReference>
<dbReference type="PANTHER" id="PTHR30290">
    <property type="entry name" value="PERIPLASMIC BINDING COMPONENT OF ABC TRANSPORTER"/>
    <property type="match status" value="1"/>
</dbReference>
<comment type="similarity">
    <text evidence="1">Belongs to the bacterial solute-binding protein 5 family.</text>
</comment>
<protein>
    <submittedName>
        <fullName evidence="5">ABC transporter substrate-binding protein</fullName>
    </submittedName>
</protein>
<feature type="signal peptide" evidence="3">
    <location>
        <begin position="1"/>
        <end position="31"/>
    </location>
</feature>
<evidence type="ECO:0000313" key="6">
    <source>
        <dbReference type="Proteomes" id="UP000886829"/>
    </source>
</evidence>
<reference evidence="5" key="1">
    <citation type="journal article" date="2021" name="PeerJ">
        <title>Extensive microbial diversity within the chicken gut microbiome revealed by metagenomics and culture.</title>
        <authorList>
            <person name="Gilroy R."/>
            <person name="Ravi A."/>
            <person name="Getino M."/>
            <person name="Pursley I."/>
            <person name="Horton D.L."/>
            <person name="Alikhan N.F."/>
            <person name="Baker D."/>
            <person name="Gharbi K."/>
            <person name="Hall N."/>
            <person name="Watson M."/>
            <person name="Adriaenssens E.M."/>
            <person name="Foster-Nyarko E."/>
            <person name="Jarju S."/>
            <person name="Secka A."/>
            <person name="Antonio M."/>
            <person name="Oren A."/>
            <person name="Chaudhuri R.R."/>
            <person name="La Ragione R."/>
            <person name="Hildebrand F."/>
            <person name="Pallen M.J."/>
        </authorList>
    </citation>
    <scope>NUCLEOTIDE SEQUENCE</scope>
    <source>
        <strain evidence="5">USASDec5-558</strain>
    </source>
</reference>
<accession>A0A9D1WDC8</accession>
<evidence type="ECO:0000259" key="4">
    <source>
        <dbReference type="Pfam" id="PF00496"/>
    </source>
</evidence>
<dbReference type="SUPFAM" id="SSF53850">
    <property type="entry name" value="Periplasmic binding protein-like II"/>
    <property type="match status" value="1"/>
</dbReference>
<reference evidence="5" key="2">
    <citation type="submission" date="2021-04" db="EMBL/GenBank/DDBJ databases">
        <authorList>
            <person name="Gilroy R."/>
        </authorList>
    </citation>
    <scope>NUCLEOTIDE SEQUENCE</scope>
    <source>
        <strain evidence="5">USASDec5-558</strain>
    </source>
</reference>
<dbReference type="Gene3D" id="3.10.105.10">
    <property type="entry name" value="Dipeptide-binding Protein, Domain 3"/>
    <property type="match status" value="1"/>
</dbReference>
<dbReference type="EMBL" id="DXEV01000097">
    <property type="protein sequence ID" value="HIX56839.1"/>
    <property type="molecule type" value="Genomic_DNA"/>
</dbReference>
<dbReference type="GO" id="GO:0015833">
    <property type="term" value="P:peptide transport"/>
    <property type="evidence" value="ECO:0007669"/>
    <property type="project" value="TreeGrafter"/>
</dbReference>
<feature type="domain" description="Solute-binding protein family 5" evidence="4">
    <location>
        <begin position="82"/>
        <end position="441"/>
    </location>
</feature>
<evidence type="ECO:0000256" key="1">
    <source>
        <dbReference type="ARBA" id="ARBA00005695"/>
    </source>
</evidence>
<evidence type="ECO:0000313" key="5">
    <source>
        <dbReference type="EMBL" id="HIX56839.1"/>
    </source>
</evidence>
<dbReference type="InterPro" id="IPR030678">
    <property type="entry name" value="Peptide/Ni-bd"/>
</dbReference>
<dbReference type="Proteomes" id="UP000886829">
    <property type="component" value="Unassembled WGS sequence"/>
</dbReference>
<dbReference type="PIRSF" id="PIRSF002741">
    <property type="entry name" value="MppA"/>
    <property type="match status" value="1"/>
</dbReference>
<dbReference type="Pfam" id="PF00496">
    <property type="entry name" value="SBP_bac_5"/>
    <property type="match status" value="1"/>
</dbReference>
<dbReference type="AlphaFoldDB" id="A0A9D1WDC8"/>